<reference evidence="2" key="1">
    <citation type="submission" date="2015-07" db="EMBL/GenBank/DDBJ databases">
        <title>Draft Genome Sequence of Roseovarius tolerans EL-164, a producer of N-Acylated Alanine Methyl Esters (NAMEs).</title>
        <authorList>
            <person name="Voget S."/>
            <person name="Bruns H."/>
            <person name="Wagner-Doebler I."/>
            <person name="Schulz S."/>
            <person name="Daniel R."/>
        </authorList>
    </citation>
    <scope>NUCLEOTIDE SEQUENCE [LARGE SCALE GENOMIC DNA]</scope>
    <source>
        <strain evidence="2">EL-164</strain>
    </source>
</reference>
<evidence type="ECO:0000313" key="2">
    <source>
        <dbReference type="Proteomes" id="UP000037046"/>
    </source>
</evidence>
<dbReference type="REBASE" id="129518">
    <property type="entry name" value="Rto164McrBCP"/>
</dbReference>
<dbReference type="Pfam" id="PF10117">
    <property type="entry name" value="McrBC"/>
    <property type="match status" value="1"/>
</dbReference>
<dbReference type="AlphaFoldDB" id="A0A0L6CPY2"/>
<accession>A0A0L6CPY2</accession>
<sequence>MQVLRAEEHGVIPIRVNDSTRIRRDVLKRGWVQLRTGERDWSPTDTSFTEVPRALYAGSMAGLLPLSEDVAVLVEPRFPANLTHMVTAVGKPQVALDVVRAYSETPAAVTADWMLDHIVSDFLTAVEAVEHQGLLREYLERRAATSSPKGRVLIGPTLSLQSSRGVDYRAEIAFHERTEDNPPNQALVEALNWCLAWTESRQEMKREWQRTVALLHTFRYVPRDRTGHCKQDPRVLHPHDLPESRSSYRRALPLAVALMERRGFSLDSVDGHIALSSLLVETDKVFEDFVRLRLSDYLPDRTLNVLDGNKMKKRPLFRAALPRDVPKGAVELPLGDAHIQPDVLIERGDTTQLVIDVKYKPVKGHAGREDVIEQLVTYAHRLDCGRAISVHPTQAGQSPGLFVSGRVGTTTLYNYRVNLGAYDLEGEMRRMAEVLGALASPDGDGHSASV</sequence>
<gene>
    <name evidence="1" type="ORF">ROTO_36340</name>
</gene>
<proteinExistence type="predicted"/>
<keyword evidence="2" id="KW-1185">Reference proteome</keyword>
<organism evidence="1 2">
    <name type="scientific">Roseovarius tolerans</name>
    <dbReference type="NCBI Taxonomy" id="74031"/>
    <lineage>
        <taxon>Bacteria</taxon>
        <taxon>Pseudomonadati</taxon>
        <taxon>Pseudomonadota</taxon>
        <taxon>Alphaproteobacteria</taxon>
        <taxon>Rhodobacterales</taxon>
        <taxon>Roseobacteraceae</taxon>
        <taxon>Roseovarius</taxon>
    </lineage>
</organism>
<dbReference type="PATRIC" id="fig|74031.6.peg.3732"/>
<evidence type="ECO:0000313" key="1">
    <source>
        <dbReference type="EMBL" id="KNX39829.1"/>
    </source>
</evidence>
<name>A0A0L6CPY2_9RHOB</name>
<dbReference type="EMBL" id="LGVV01000098">
    <property type="protein sequence ID" value="KNX39829.1"/>
    <property type="molecule type" value="Genomic_DNA"/>
</dbReference>
<protein>
    <submittedName>
        <fullName evidence="1">McrBC 5-methylcytosine restriction system component</fullName>
    </submittedName>
</protein>
<dbReference type="InterPro" id="IPR019292">
    <property type="entry name" value="McrC"/>
</dbReference>
<dbReference type="Proteomes" id="UP000037046">
    <property type="component" value="Unassembled WGS sequence"/>
</dbReference>
<dbReference type="PANTHER" id="PTHR38733:SF1">
    <property type="entry name" value="TYPE IV METHYL-DIRECTED RESTRICTION ENZYME ECOKMCRBC"/>
    <property type="match status" value="1"/>
</dbReference>
<comment type="caution">
    <text evidence="1">The sequence shown here is derived from an EMBL/GenBank/DDBJ whole genome shotgun (WGS) entry which is preliminary data.</text>
</comment>
<dbReference type="PANTHER" id="PTHR38733">
    <property type="entry name" value="PROTEIN MCRC"/>
    <property type="match status" value="1"/>
</dbReference>